<dbReference type="InterPro" id="IPR011044">
    <property type="entry name" value="Quino_amine_DH_bsu"/>
</dbReference>
<evidence type="ECO:0000313" key="1">
    <source>
        <dbReference type="EMBL" id="SDC21055.1"/>
    </source>
</evidence>
<name>A0A1G6JRK0_9PSEU</name>
<dbReference type="EMBL" id="FMZE01000001">
    <property type="protein sequence ID" value="SDC21055.1"/>
    <property type="molecule type" value="Genomic_DNA"/>
</dbReference>
<dbReference type="RefSeq" id="WP_245866030.1">
    <property type="nucleotide sequence ID" value="NZ_CP016353.1"/>
</dbReference>
<evidence type="ECO:0000313" key="2">
    <source>
        <dbReference type="Proteomes" id="UP000199494"/>
    </source>
</evidence>
<reference evidence="1 2" key="1">
    <citation type="submission" date="2016-10" db="EMBL/GenBank/DDBJ databases">
        <authorList>
            <person name="de Groot N.N."/>
        </authorList>
    </citation>
    <scope>NUCLEOTIDE SEQUENCE [LARGE SCALE GENOMIC DNA]</scope>
    <source>
        <strain evidence="1 2">CGMCC 4.5506</strain>
    </source>
</reference>
<keyword evidence="2" id="KW-1185">Reference proteome</keyword>
<protein>
    <submittedName>
        <fullName evidence="1">Uncharacterized protein</fullName>
    </submittedName>
</protein>
<dbReference type="STRING" id="530584.SAMN05421630_101825"/>
<organism evidence="1 2">
    <name type="scientific">Prauserella marina</name>
    <dbReference type="NCBI Taxonomy" id="530584"/>
    <lineage>
        <taxon>Bacteria</taxon>
        <taxon>Bacillati</taxon>
        <taxon>Actinomycetota</taxon>
        <taxon>Actinomycetes</taxon>
        <taxon>Pseudonocardiales</taxon>
        <taxon>Pseudonocardiaceae</taxon>
        <taxon>Prauserella</taxon>
    </lineage>
</organism>
<dbReference type="AlphaFoldDB" id="A0A1G6JRK0"/>
<dbReference type="PROSITE" id="PS51257">
    <property type="entry name" value="PROKAR_LIPOPROTEIN"/>
    <property type="match status" value="1"/>
</dbReference>
<accession>A0A1G6JRK0</accession>
<dbReference type="Proteomes" id="UP000199494">
    <property type="component" value="Unassembled WGS sequence"/>
</dbReference>
<gene>
    <name evidence="1" type="ORF">SAMN05421630_101825</name>
</gene>
<dbReference type="SUPFAM" id="SSF50969">
    <property type="entry name" value="YVTN repeat-like/Quinoprotein amine dehydrogenase"/>
    <property type="match status" value="1"/>
</dbReference>
<proteinExistence type="predicted"/>
<sequence length="400" mass="41751">MTAQRQFRRGVIPLALVLLAGCGGTNDTAEDPAAKEETPHGYVEGAEETAEAQSRLVVADEETGQVRVLDLVGEHEWPIELPVDSVEGLMGDGRFGYVVAGGAVHIVDSGSWMVDHGDHVHYYRSEPSAAGSVELAAPSAVFSGPVITSVSSAEGPATLLDTSALEEGNAESAGALGEGGEAAVVPFGEHLLVPATREGAGVIEVRRQGGEIVDTLAEPCHDPGGVAVTRLGVVFGCQDGALLVSESKETVRGDKIGYPEQVGEADRAREFQHRPGSTTLVARAGDTAVWVLDAAARTWARVETGPVTAANTAGEGAPLLTLTAEGVLRAHDIDSGTETATARLLEKPDPRATILVDTSRAYVNDPRAGVVHEIDYNDDVRVARTLSVDIAPTHIVETGR</sequence>